<protein>
    <submittedName>
        <fullName evidence="4">Uncharacterized protein LOC117574014 isoform X4</fullName>
    </submittedName>
</protein>
<dbReference type="RefSeq" id="XP_034113519.1">
    <property type="nucleotide sequence ID" value="XM_034257628.2"/>
</dbReference>
<dbReference type="OrthoDB" id="8192083at2759"/>
<feature type="signal peptide" evidence="2">
    <location>
        <begin position="1"/>
        <end position="23"/>
    </location>
</feature>
<dbReference type="AlphaFoldDB" id="A0A6P8XKQ3"/>
<sequence>MRKLSTHQIAALVFCSAVCLINASPLPQPAGNQELDMLQIPLANGKEIDVLTIGTKDQEQLIADRNKRTIGLLRELFPDITKEIDSIVNRIIAQVIRVAGPGLLNSILSGNRGGASSGGSTTESSGFDAEFDDDSFDDDDSSNSPSSSTVASVAADAADADRSSQVKIDLPTFAPESSEASPSANKR</sequence>
<proteinExistence type="predicted"/>
<feature type="region of interest" description="Disordered" evidence="1">
    <location>
        <begin position="112"/>
        <end position="187"/>
    </location>
</feature>
<evidence type="ECO:0000313" key="3">
    <source>
        <dbReference type="Proteomes" id="UP000515160"/>
    </source>
</evidence>
<dbReference type="GeneID" id="117574014"/>
<feature type="compositionally biased region" description="Acidic residues" evidence="1">
    <location>
        <begin position="129"/>
        <end position="141"/>
    </location>
</feature>
<evidence type="ECO:0000256" key="2">
    <source>
        <dbReference type="SAM" id="SignalP"/>
    </source>
</evidence>
<organism evidence="3 4">
    <name type="scientific">Drosophila albomicans</name>
    <name type="common">Fruit fly</name>
    <dbReference type="NCBI Taxonomy" id="7291"/>
    <lineage>
        <taxon>Eukaryota</taxon>
        <taxon>Metazoa</taxon>
        <taxon>Ecdysozoa</taxon>
        <taxon>Arthropoda</taxon>
        <taxon>Hexapoda</taxon>
        <taxon>Insecta</taxon>
        <taxon>Pterygota</taxon>
        <taxon>Neoptera</taxon>
        <taxon>Endopterygota</taxon>
        <taxon>Diptera</taxon>
        <taxon>Brachycera</taxon>
        <taxon>Muscomorpha</taxon>
        <taxon>Ephydroidea</taxon>
        <taxon>Drosophilidae</taxon>
        <taxon>Drosophila</taxon>
    </lineage>
</organism>
<dbReference type="Proteomes" id="UP000515160">
    <property type="component" value="Chromosome X"/>
</dbReference>
<keyword evidence="2" id="KW-0732">Signal</keyword>
<reference evidence="4" key="1">
    <citation type="submission" date="2025-08" db="UniProtKB">
        <authorList>
            <consortium name="RefSeq"/>
        </authorList>
    </citation>
    <scope>IDENTIFICATION</scope>
    <source>
        <strain evidence="4">15112-1751.03</strain>
        <tissue evidence="4">Whole Adult</tissue>
    </source>
</reference>
<feature type="chain" id="PRO_5028448359" evidence="2">
    <location>
        <begin position="24"/>
        <end position="187"/>
    </location>
</feature>
<evidence type="ECO:0000256" key="1">
    <source>
        <dbReference type="SAM" id="MobiDB-lite"/>
    </source>
</evidence>
<evidence type="ECO:0000313" key="4">
    <source>
        <dbReference type="RefSeq" id="XP_034113519.1"/>
    </source>
</evidence>
<keyword evidence="3" id="KW-1185">Reference proteome</keyword>
<feature type="compositionally biased region" description="Low complexity" evidence="1">
    <location>
        <begin position="118"/>
        <end position="128"/>
    </location>
</feature>
<gene>
    <name evidence="4" type="primary">LOC117574014</name>
</gene>
<feature type="compositionally biased region" description="Low complexity" evidence="1">
    <location>
        <begin position="174"/>
        <end position="187"/>
    </location>
</feature>
<feature type="compositionally biased region" description="Low complexity" evidence="1">
    <location>
        <begin position="142"/>
        <end position="157"/>
    </location>
</feature>
<accession>A0A6P8XKQ3</accession>
<name>A0A6P8XKQ3_DROAB</name>